<comment type="caution">
    <text evidence="2">The sequence shown here is derived from an EMBL/GenBank/DDBJ whole genome shotgun (WGS) entry which is preliminary data.</text>
</comment>
<evidence type="ECO:0000256" key="1">
    <source>
        <dbReference type="SAM" id="MobiDB-lite"/>
    </source>
</evidence>
<dbReference type="OrthoDB" id="481219at2"/>
<reference evidence="2 3" key="1">
    <citation type="journal article" date="2013" name="Genome Biol. Evol.">
        <title>Genomes of Stigonematalean cyanobacteria (subsection V) and the evolution of oxygenic photosynthesis from prokaryotes to plastids.</title>
        <authorList>
            <person name="Dagan T."/>
            <person name="Roettger M."/>
            <person name="Stucken K."/>
            <person name="Landan G."/>
            <person name="Koch R."/>
            <person name="Major P."/>
            <person name="Gould S.B."/>
            <person name="Goremykin V.V."/>
            <person name="Rippka R."/>
            <person name="Tandeau de Marsac N."/>
            <person name="Gugger M."/>
            <person name="Lockhart P.J."/>
            <person name="Allen J.F."/>
            <person name="Brune I."/>
            <person name="Maus I."/>
            <person name="Puhler A."/>
            <person name="Martin W.F."/>
        </authorList>
    </citation>
    <scope>NUCLEOTIDE SEQUENCE [LARGE SCALE GENOMIC DNA]</scope>
    <source>
        <strain evidence="2 3">PCC 7110</strain>
    </source>
</reference>
<gene>
    <name evidence="2" type="ORF">WA1_38745</name>
</gene>
<feature type="compositionally biased region" description="Basic and acidic residues" evidence="1">
    <location>
        <begin position="165"/>
        <end position="179"/>
    </location>
</feature>
<dbReference type="STRING" id="128403.WA1_38745"/>
<sequence length="318" mass="35609">MLTIHKSTEATLVDSCRLRNLPGGQPTFHSSDVSEQLDSEDACGVGKSLLGGTVNSPSKNLEQPNSYSGKNNPSNDIPTSNDRSSKNRRNRGEGNGTIHWRTISKNGKEYPQAYYHWKEKGQKKSKYIPKQLLELVEQAEEQKRPVIEILAILSGETLLVGKENSPSKKETLLVDKENSPSKLGQEFLSNSKNSPSNAQEQPISTSKNSPRNVREQPIPTSKNSPSNTKEQQIPTSKNSPSKTRRNKGLGTGSLQWKTITLNGKDYSQPWYHYEVWIEGDRITKKSKYIPKRLLTKIQELEAQKASVTEILEVLGRKI</sequence>
<feature type="region of interest" description="Disordered" evidence="1">
    <location>
        <begin position="48"/>
        <end position="104"/>
    </location>
</feature>
<feature type="compositionally biased region" description="Polar residues" evidence="1">
    <location>
        <begin position="218"/>
        <end position="241"/>
    </location>
</feature>
<evidence type="ECO:0000313" key="2">
    <source>
        <dbReference type="EMBL" id="KYC38275.1"/>
    </source>
</evidence>
<name>A0A139X0P6_9CYAN</name>
<feature type="region of interest" description="Disordered" evidence="1">
    <location>
        <begin position="161"/>
        <end position="251"/>
    </location>
</feature>
<feature type="compositionally biased region" description="Polar residues" evidence="1">
    <location>
        <begin position="53"/>
        <end position="79"/>
    </location>
</feature>
<proteinExistence type="predicted"/>
<evidence type="ECO:0000313" key="3">
    <source>
        <dbReference type="Proteomes" id="UP000076925"/>
    </source>
</evidence>
<dbReference type="RefSeq" id="WP_017749903.1">
    <property type="nucleotide sequence ID" value="NZ_KQ976354.1"/>
</dbReference>
<protein>
    <submittedName>
        <fullName evidence="2">Uncharacterized protein</fullName>
    </submittedName>
</protein>
<keyword evidence="3" id="KW-1185">Reference proteome</keyword>
<accession>A0A139X0P6</accession>
<feature type="compositionally biased region" description="Polar residues" evidence="1">
    <location>
        <begin position="187"/>
        <end position="211"/>
    </location>
</feature>
<dbReference type="Proteomes" id="UP000076925">
    <property type="component" value="Unassembled WGS sequence"/>
</dbReference>
<organism evidence="2 3">
    <name type="scientific">Scytonema hofmannii PCC 7110</name>
    <dbReference type="NCBI Taxonomy" id="128403"/>
    <lineage>
        <taxon>Bacteria</taxon>
        <taxon>Bacillati</taxon>
        <taxon>Cyanobacteriota</taxon>
        <taxon>Cyanophyceae</taxon>
        <taxon>Nostocales</taxon>
        <taxon>Scytonemataceae</taxon>
        <taxon>Scytonema</taxon>
    </lineage>
</organism>
<dbReference type="AlphaFoldDB" id="A0A139X0P6"/>
<dbReference type="EMBL" id="ANNX02000042">
    <property type="protein sequence ID" value="KYC38275.1"/>
    <property type="molecule type" value="Genomic_DNA"/>
</dbReference>